<dbReference type="InterPro" id="IPR026452">
    <property type="entry name" value="Surf_glycop_sig_pep"/>
</dbReference>
<feature type="compositionally biased region" description="Polar residues" evidence="2">
    <location>
        <begin position="803"/>
        <end position="818"/>
    </location>
</feature>
<organism evidence="4 5">
    <name type="scientific">Halorubrum rutilum</name>
    <dbReference type="NCBI Taxonomy" id="1364933"/>
    <lineage>
        <taxon>Archaea</taxon>
        <taxon>Methanobacteriati</taxon>
        <taxon>Methanobacteriota</taxon>
        <taxon>Stenosarchaea group</taxon>
        <taxon>Halobacteria</taxon>
        <taxon>Halobacteriales</taxon>
        <taxon>Haloferacaceae</taxon>
        <taxon>Halorubrum</taxon>
    </lineage>
</organism>
<sequence>MSSDYRVKARALFLAVMMVLSVVAMTTAFTGNAAAVPDEGSGTAEDPYLIDDWADLDAVRDDPGANYELASDLDEDTTGYREVVESDGFDPISGFSGTLDGQGNTINDLQVDSSGHAALFGTINGGVVEDLTIDGASVTGGTDTTGVVAGLMDGGTLSDVTVTGSSVEADNNLAFGGGLVVGATFSKSVKLERVDADGSITVTTSNDDASRIGGLVGKIGLTSVGGPGASITDSSANVEVDGNGAQGGLVGVIGAAGTTTITGTTVSGKITQNTGSIGDNHGGLVGLAKGSGTLRIERSEFTGSLNLNTDGNGANEAGGIIGYTTIETTITESATDASLSFANNGGGIVGRSTASLTITDSYSDARLEVEGPKTAAGRAGGVIGAITGGSVTLENTYATGSAESLIDDPETANVFGGVTGLLEDEVGSEGITVVDQSVYYDSTVEINGESADARGPGQSGPDQPAKKSLSDVESLSSNDLQGSAPIDTMSEFDFGRIWTTQENDYPELRALVDEDTLPVSIGDRRYGTISSAVTNANSGDTIQVESGTYTEDIKLGTDDLTLSGAGAKSTTLVGQGTQPATVFIPSNHPGITVTGFRIEAGSNDNAVDTATGAGSTEITDVTFSKNTLVAGSGEVTAFIGGDHEEITFDQNTFTSSAGDVGKHLFFGGQSSYGSGLASATSESSQNVVTNNDFDSYSTNAIEFEARHGTISRNSFAASGTAIAIPGAVGAGNNINIDGADITVSENNFPAGATGVDFAGSGTLDATLNWWGDANGPSTAANPAQTSGASITGSVEFEPWADAQINTDNPDPSFTSADQISDGSTTVDETDSSTVSSTTIQSNTDEDGSVTVSVSDELPDTGSQSKDDLEEDVSTVDESAEVVSAVEIDPSDTEIESSSATLEFTLSRSNIDDPANIRVVRFNDNTGSFESLSTSWIDTTAASFIVQTQTDGFSLFTIVETAETTAGDPVEPDPLSLTADSDTVAVGENVTLSVTNDATNDPVANATVDLPNRTVQTNTNGTVSVSFTTSGDKRLITTGAPGAEYLADTLTLTVVEADMPNGSLIPLNLTADSNTVVVGENVTLTLSNTNTSEPVAGIPIALPNRTVQTGADGTVTVAFETTGNLTVETAAPTDTYEQDSITLSVERAESPLGGTAGEYDDDGDGTITASELGDAVNAFGQGNLTAAELGDVVTAFGQSQ</sequence>
<feature type="region of interest" description="Disordered" evidence="2">
    <location>
        <begin position="448"/>
        <end position="487"/>
    </location>
</feature>
<feature type="region of interest" description="Disordered" evidence="2">
    <location>
        <begin position="802"/>
        <end position="876"/>
    </location>
</feature>
<dbReference type="PROSITE" id="PS50222">
    <property type="entry name" value="EF_HAND_2"/>
    <property type="match status" value="1"/>
</dbReference>
<dbReference type="EMBL" id="JBHTBL010000001">
    <property type="protein sequence ID" value="MFC7323264.1"/>
    <property type="molecule type" value="Genomic_DNA"/>
</dbReference>
<proteinExistence type="predicted"/>
<evidence type="ECO:0000259" key="3">
    <source>
        <dbReference type="PROSITE" id="PS50222"/>
    </source>
</evidence>
<dbReference type="PROSITE" id="PS00018">
    <property type="entry name" value="EF_HAND_1"/>
    <property type="match status" value="1"/>
</dbReference>
<dbReference type="InterPro" id="IPR012334">
    <property type="entry name" value="Pectin_lyas_fold"/>
</dbReference>
<evidence type="ECO:0000256" key="1">
    <source>
        <dbReference type="ARBA" id="ARBA00016512"/>
    </source>
</evidence>
<name>A0ABD6AIC0_9EURY</name>
<dbReference type="InterPro" id="IPR011050">
    <property type="entry name" value="Pectin_lyase_fold/virulence"/>
</dbReference>
<dbReference type="Proteomes" id="UP001596545">
    <property type="component" value="Unassembled WGS sequence"/>
</dbReference>
<dbReference type="SUPFAM" id="SSF51126">
    <property type="entry name" value="Pectin lyase-like"/>
    <property type="match status" value="1"/>
</dbReference>
<accession>A0ABD6AIC0</accession>
<evidence type="ECO:0000313" key="5">
    <source>
        <dbReference type="Proteomes" id="UP001596545"/>
    </source>
</evidence>
<feature type="domain" description="EF-hand" evidence="3">
    <location>
        <begin position="1157"/>
        <end position="1181"/>
    </location>
</feature>
<reference evidence="4 5" key="1">
    <citation type="journal article" date="2019" name="Int. J. Syst. Evol. Microbiol.">
        <title>The Global Catalogue of Microorganisms (GCM) 10K type strain sequencing project: providing services to taxonomists for standard genome sequencing and annotation.</title>
        <authorList>
            <consortium name="The Broad Institute Genomics Platform"/>
            <consortium name="The Broad Institute Genome Sequencing Center for Infectious Disease"/>
            <person name="Wu L."/>
            <person name="Ma J."/>
        </authorList>
    </citation>
    <scope>NUCLEOTIDE SEQUENCE [LARGE SCALE GENOMIC DNA]</scope>
    <source>
        <strain evidence="4 5">CGMCC 1.12554</strain>
    </source>
</reference>
<evidence type="ECO:0000313" key="4">
    <source>
        <dbReference type="EMBL" id="MFC7323264.1"/>
    </source>
</evidence>
<feature type="compositionally biased region" description="Low complexity" evidence="2">
    <location>
        <begin position="820"/>
        <end position="838"/>
    </location>
</feature>
<keyword evidence="5" id="KW-1185">Reference proteome</keyword>
<dbReference type="AlphaFoldDB" id="A0ABD6AIC0"/>
<evidence type="ECO:0000256" key="2">
    <source>
        <dbReference type="SAM" id="MobiDB-lite"/>
    </source>
</evidence>
<dbReference type="Gene3D" id="2.160.20.10">
    <property type="entry name" value="Single-stranded right-handed beta-helix, Pectin lyase-like"/>
    <property type="match status" value="1"/>
</dbReference>
<dbReference type="Gene3D" id="2.160.20.110">
    <property type="match status" value="2"/>
</dbReference>
<dbReference type="RefSeq" id="WP_256407364.1">
    <property type="nucleotide sequence ID" value="NZ_JANHDN010000001.1"/>
</dbReference>
<dbReference type="InterPro" id="IPR018247">
    <property type="entry name" value="EF_Hand_1_Ca_BS"/>
</dbReference>
<comment type="caution">
    <text evidence="4">The sequence shown here is derived from an EMBL/GenBank/DDBJ whole genome shotgun (WGS) entry which is preliminary data.</text>
</comment>
<gene>
    <name evidence="4" type="ORF">ACFQMF_01590</name>
</gene>
<protein>
    <recommendedName>
        <fullName evidence="1">Probable pectate lyase C</fullName>
    </recommendedName>
</protein>
<feature type="compositionally biased region" description="Polar residues" evidence="2">
    <location>
        <begin position="471"/>
        <end position="481"/>
    </location>
</feature>
<dbReference type="NCBIfam" id="TIGR04207">
    <property type="entry name" value="halo_sig_pep"/>
    <property type="match status" value="1"/>
</dbReference>
<feature type="compositionally biased region" description="Acidic residues" evidence="2">
    <location>
        <begin position="867"/>
        <end position="876"/>
    </location>
</feature>
<dbReference type="InterPro" id="IPR002048">
    <property type="entry name" value="EF_hand_dom"/>
</dbReference>